<sequence>MSESSYFEASEERTVCLLFDSTDEIEDDHNHSTTDEIVGK</sequence>
<accession>A0A915IQ38</accession>
<dbReference type="WBParaSite" id="nRc.2.0.1.t15921-RA">
    <property type="protein sequence ID" value="nRc.2.0.1.t15921-RA"/>
    <property type="gene ID" value="nRc.2.0.1.g15921"/>
</dbReference>
<protein>
    <submittedName>
        <fullName evidence="2">Uncharacterized protein</fullName>
    </submittedName>
</protein>
<reference evidence="2" key="1">
    <citation type="submission" date="2022-11" db="UniProtKB">
        <authorList>
            <consortium name="WormBaseParasite"/>
        </authorList>
    </citation>
    <scope>IDENTIFICATION</scope>
</reference>
<keyword evidence="1" id="KW-1185">Reference proteome</keyword>
<evidence type="ECO:0000313" key="1">
    <source>
        <dbReference type="Proteomes" id="UP000887565"/>
    </source>
</evidence>
<proteinExistence type="predicted"/>
<evidence type="ECO:0000313" key="2">
    <source>
        <dbReference type="WBParaSite" id="nRc.2.0.1.t15921-RA"/>
    </source>
</evidence>
<name>A0A915IQ38_ROMCU</name>
<organism evidence="1 2">
    <name type="scientific">Romanomermis culicivorax</name>
    <name type="common">Nematode worm</name>
    <dbReference type="NCBI Taxonomy" id="13658"/>
    <lineage>
        <taxon>Eukaryota</taxon>
        <taxon>Metazoa</taxon>
        <taxon>Ecdysozoa</taxon>
        <taxon>Nematoda</taxon>
        <taxon>Enoplea</taxon>
        <taxon>Dorylaimia</taxon>
        <taxon>Mermithida</taxon>
        <taxon>Mermithoidea</taxon>
        <taxon>Mermithidae</taxon>
        <taxon>Romanomermis</taxon>
    </lineage>
</organism>
<dbReference type="AlphaFoldDB" id="A0A915IQ38"/>
<dbReference type="Proteomes" id="UP000887565">
    <property type="component" value="Unplaced"/>
</dbReference>